<evidence type="ECO:0000313" key="2">
    <source>
        <dbReference type="EMBL" id="EXG79843.1"/>
    </source>
</evidence>
<dbReference type="RefSeq" id="WP_211247260.1">
    <property type="nucleotide sequence ID" value="NZ_KK073874.1"/>
</dbReference>
<dbReference type="HOGENOM" id="CLU_147936_0_0_11"/>
<keyword evidence="3" id="KW-1185">Reference proteome</keyword>
<dbReference type="EMBL" id="JFBT01000001">
    <property type="protein sequence ID" value="EXG79843.1"/>
    <property type="molecule type" value="Genomic_DNA"/>
</dbReference>
<organism evidence="2 3">
    <name type="scientific">Cryptosporangium arvum DSM 44712</name>
    <dbReference type="NCBI Taxonomy" id="927661"/>
    <lineage>
        <taxon>Bacteria</taxon>
        <taxon>Bacillati</taxon>
        <taxon>Actinomycetota</taxon>
        <taxon>Actinomycetes</taxon>
        <taxon>Cryptosporangiales</taxon>
        <taxon>Cryptosporangiaceae</taxon>
        <taxon>Cryptosporangium</taxon>
    </lineage>
</organism>
<evidence type="ECO:0000313" key="3">
    <source>
        <dbReference type="Proteomes" id="UP000021053"/>
    </source>
</evidence>
<dbReference type="AlphaFoldDB" id="A0A010YXE4"/>
<name>A0A010YXE4_9ACTN</name>
<reference evidence="2 3" key="1">
    <citation type="submission" date="2013-07" db="EMBL/GenBank/DDBJ databases">
        <authorList>
            <consortium name="DOE Joint Genome Institute"/>
            <person name="Eisen J."/>
            <person name="Huntemann M."/>
            <person name="Han J."/>
            <person name="Chen A."/>
            <person name="Kyrpides N."/>
            <person name="Mavromatis K."/>
            <person name="Markowitz V."/>
            <person name="Palaniappan K."/>
            <person name="Ivanova N."/>
            <person name="Schaumberg A."/>
            <person name="Pati A."/>
            <person name="Liolios K."/>
            <person name="Nordberg H.P."/>
            <person name="Cantor M.N."/>
            <person name="Hua S.X."/>
            <person name="Woyke T."/>
        </authorList>
    </citation>
    <scope>NUCLEOTIDE SEQUENCE [LARGE SCALE GENOMIC DNA]</scope>
    <source>
        <strain evidence="2 3">DSM 44712</strain>
    </source>
</reference>
<feature type="region of interest" description="Disordered" evidence="1">
    <location>
        <begin position="137"/>
        <end position="158"/>
    </location>
</feature>
<gene>
    <name evidence="2" type="ORF">CryarDRAFT_0889</name>
</gene>
<proteinExistence type="predicted"/>
<dbReference type="Proteomes" id="UP000021053">
    <property type="component" value="Unassembled WGS sequence"/>
</dbReference>
<dbReference type="InterPro" id="IPR015947">
    <property type="entry name" value="PUA-like_sf"/>
</dbReference>
<evidence type="ECO:0000256" key="1">
    <source>
        <dbReference type="SAM" id="MobiDB-lite"/>
    </source>
</evidence>
<protein>
    <recommendedName>
        <fullName evidence="4">EVE domain-containing protein</fullName>
    </recommendedName>
</protein>
<sequence length="158" mass="17156">MAAVTLDNLGAWVLKGNADRVDLAGRFAREPRVSQWCVRPGYRMRLMRAPQPVVFWASGSQAGVWGVGNVADVPFLGEDGAWHVPLGLTIDPVSARVPRSSLRADSRLAGIEVFRQPQGPNPSFLTVEQFDVVRSYRDSQANPSGSLKSPSSAAIARR</sequence>
<comment type="caution">
    <text evidence="2">The sequence shown here is derived from an EMBL/GenBank/DDBJ whole genome shotgun (WGS) entry which is preliminary data.</text>
</comment>
<feature type="compositionally biased region" description="Polar residues" evidence="1">
    <location>
        <begin position="138"/>
        <end position="152"/>
    </location>
</feature>
<accession>A0A010YXE4</accession>
<evidence type="ECO:0008006" key="4">
    <source>
        <dbReference type="Google" id="ProtNLM"/>
    </source>
</evidence>
<dbReference type="SUPFAM" id="SSF88697">
    <property type="entry name" value="PUA domain-like"/>
    <property type="match status" value="1"/>
</dbReference>